<evidence type="ECO:0000256" key="2">
    <source>
        <dbReference type="ARBA" id="ARBA00012438"/>
    </source>
</evidence>
<name>A0A5S5CE80_9FLAO</name>
<dbReference type="Pfam" id="PF08447">
    <property type="entry name" value="PAS_3"/>
    <property type="match status" value="2"/>
</dbReference>
<keyword evidence="10" id="KW-1185">Reference proteome</keyword>
<dbReference type="NCBIfam" id="TIGR00229">
    <property type="entry name" value="sensory_box"/>
    <property type="match status" value="1"/>
</dbReference>
<dbReference type="InterPro" id="IPR005467">
    <property type="entry name" value="His_kinase_dom"/>
</dbReference>
<evidence type="ECO:0000313" key="10">
    <source>
        <dbReference type="Proteomes" id="UP000324376"/>
    </source>
</evidence>
<evidence type="ECO:0000259" key="8">
    <source>
        <dbReference type="PROSITE" id="PS50113"/>
    </source>
</evidence>
<reference evidence="9 10" key="1">
    <citation type="submission" date="2019-07" db="EMBL/GenBank/DDBJ databases">
        <title>Genomic Encyclopedia of Archaeal and Bacterial Type Strains, Phase II (KMG-II): from individual species to whole genera.</title>
        <authorList>
            <person name="Goeker M."/>
        </authorList>
    </citation>
    <scope>NUCLEOTIDE SEQUENCE [LARGE SCALE GENOMIC DNA]</scope>
    <source>
        <strain evidence="9 10">DSM 17527</strain>
    </source>
</reference>
<comment type="caution">
    <text evidence="9">The sequence shown here is derived from an EMBL/GenBank/DDBJ whole genome shotgun (WGS) entry which is preliminary data.</text>
</comment>
<dbReference type="Pfam" id="PF02518">
    <property type="entry name" value="HATPase_c"/>
    <property type="match status" value="1"/>
</dbReference>
<organism evidence="9 10">
    <name type="scientific">Aquimarina intermedia</name>
    <dbReference type="NCBI Taxonomy" id="350814"/>
    <lineage>
        <taxon>Bacteria</taxon>
        <taxon>Pseudomonadati</taxon>
        <taxon>Bacteroidota</taxon>
        <taxon>Flavobacteriia</taxon>
        <taxon>Flavobacteriales</taxon>
        <taxon>Flavobacteriaceae</taxon>
        <taxon>Aquimarina</taxon>
    </lineage>
</organism>
<evidence type="ECO:0000259" key="6">
    <source>
        <dbReference type="PROSITE" id="PS50109"/>
    </source>
</evidence>
<accession>A0A5S5CE80</accession>
<dbReference type="CDD" id="cd00075">
    <property type="entry name" value="HATPase"/>
    <property type="match status" value="1"/>
</dbReference>
<dbReference type="PANTHER" id="PTHR43304">
    <property type="entry name" value="PHYTOCHROME-LIKE PROTEIN CPH1"/>
    <property type="match status" value="1"/>
</dbReference>
<dbReference type="InterPro" id="IPR000700">
    <property type="entry name" value="PAS-assoc_C"/>
</dbReference>
<dbReference type="EMBL" id="VNHU01000001">
    <property type="protein sequence ID" value="TYP76968.1"/>
    <property type="molecule type" value="Genomic_DNA"/>
</dbReference>
<protein>
    <recommendedName>
        <fullName evidence="2">histidine kinase</fullName>
        <ecNumber evidence="2">2.7.13.3</ecNumber>
    </recommendedName>
</protein>
<evidence type="ECO:0000259" key="7">
    <source>
        <dbReference type="PROSITE" id="PS50112"/>
    </source>
</evidence>
<dbReference type="PRINTS" id="PR00344">
    <property type="entry name" value="BCTRLSENSOR"/>
</dbReference>
<keyword evidence="4" id="KW-0808">Transferase</keyword>
<dbReference type="SUPFAM" id="SSF55785">
    <property type="entry name" value="PYP-like sensor domain (PAS domain)"/>
    <property type="match status" value="2"/>
</dbReference>
<dbReference type="InterPro" id="IPR013655">
    <property type="entry name" value="PAS_fold_3"/>
</dbReference>
<dbReference type="InterPro" id="IPR004358">
    <property type="entry name" value="Sig_transdc_His_kin-like_C"/>
</dbReference>
<dbReference type="Gene3D" id="3.30.565.10">
    <property type="entry name" value="Histidine kinase-like ATPase, C-terminal domain"/>
    <property type="match status" value="1"/>
</dbReference>
<gene>
    <name evidence="9" type="ORF">BD809_101114</name>
</gene>
<evidence type="ECO:0000256" key="5">
    <source>
        <dbReference type="ARBA" id="ARBA00022777"/>
    </source>
</evidence>
<keyword evidence="3" id="KW-0597">Phosphoprotein</keyword>
<dbReference type="EC" id="2.7.13.3" evidence="2"/>
<evidence type="ECO:0000256" key="4">
    <source>
        <dbReference type="ARBA" id="ARBA00022679"/>
    </source>
</evidence>
<proteinExistence type="predicted"/>
<dbReference type="PROSITE" id="PS50113">
    <property type="entry name" value="PAC"/>
    <property type="match status" value="1"/>
</dbReference>
<dbReference type="InterPro" id="IPR003594">
    <property type="entry name" value="HATPase_dom"/>
</dbReference>
<feature type="domain" description="PAS" evidence="7">
    <location>
        <begin position="3"/>
        <end position="76"/>
    </location>
</feature>
<comment type="catalytic activity">
    <reaction evidence="1">
        <text>ATP + protein L-histidine = ADP + protein N-phospho-L-histidine.</text>
        <dbReference type="EC" id="2.7.13.3"/>
    </reaction>
</comment>
<dbReference type="InterPro" id="IPR052162">
    <property type="entry name" value="Sensor_kinase/Photoreceptor"/>
</dbReference>
<dbReference type="SMART" id="SM00387">
    <property type="entry name" value="HATPase_c"/>
    <property type="match status" value="1"/>
</dbReference>
<dbReference type="OrthoDB" id="5522855at2"/>
<dbReference type="CDD" id="cd00130">
    <property type="entry name" value="PAS"/>
    <property type="match status" value="2"/>
</dbReference>
<dbReference type="Proteomes" id="UP000324376">
    <property type="component" value="Unassembled WGS sequence"/>
</dbReference>
<dbReference type="InterPro" id="IPR000014">
    <property type="entry name" value="PAS"/>
</dbReference>
<feature type="domain" description="PAC" evidence="8">
    <location>
        <begin position="204"/>
        <end position="256"/>
    </location>
</feature>
<evidence type="ECO:0000313" key="9">
    <source>
        <dbReference type="EMBL" id="TYP76968.1"/>
    </source>
</evidence>
<dbReference type="InterPro" id="IPR036890">
    <property type="entry name" value="HATPase_C_sf"/>
</dbReference>
<feature type="domain" description="Histidine kinase" evidence="6">
    <location>
        <begin position="274"/>
        <end position="483"/>
    </location>
</feature>
<dbReference type="InterPro" id="IPR001610">
    <property type="entry name" value="PAC"/>
</dbReference>
<dbReference type="SMART" id="SM00086">
    <property type="entry name" value="PAC"/>
    <property type="match status" value="1"/>
</dbReference>
<dbReference type="PANTHER" id="PTHR43304:SF1">
    <property type="entry name" value="PAC DOMAIN-CONTAINING PROTEIN"/>
    <property type="match status" value="1"/>
</dbReference>
<dbReference type="InterPro" id="IPR035965">
    <property type="entry name" value="PAS-like_dom_sf"/>
</dbReference>
<dbReference type="PROSITE" id="PS50112">
    <property type="entry name" value="PAS"/>
    <property type="match status" value="1"/>
</dbReference>
<evidence type="ECO:0000256" key="1">
    <source>
        <dbReference type="ARBA" id="ARBA00000085"/>
    </source>
</evidence>
<sequence length="483" mass="55837">MLKNKLFDNVLKDFDTGYWELDPASTQIVWSKKFFTALGYSKKDVTPSYAYFIEQLLHKEDASLFAKNFEAYRSHNHNFKQHIRILNKEGAYQLFRCATNDELPVNIQSLVQLIFFFEVKLEPEKTFKKDIFYYRETAEMTSTGSWYVDFNKKQSYWDFETRRILEYPENYIPSLKNSAKYYADDSKQQAADLFFKCAMSGTAFNTEIKMLTSNGREFWVKAIGKPVYGKDKDIIGIRGVFQDIDEAKRKELRLQKSMDIIASQNSKLFNFAHIVSHNLRSHTSNLSLLVQLIDDLENPKEREEVINEVRHISYNLNTTIDHLNEIVTIHTNNQQERVPVRLTKALELVTNGISHIINSTKTEIIADFTLLPEIPFIPAYMESIFLNLITNAIKYKHPDRQPVIHIKSYSEEGANYLKISDNGSGIDMKVNKSKIFGMYKTFHANEDAVGIGLFITRNQIESMGGTIKVKSEVGVGTTFTIQF</sequence>
<dbReference type="SUPFAM" id="SSF55874">
    <property type="entry name" value="ATPase domain of HSP90 chaperone/DNA topoisomerase II/histidine kinase"/>
    <property type="match status" value="1"/>
</dbReference>
<dbReference type="GO" id="GO:0004673">
    <property type="term" value="F:protein histidine kinase activity"/>
    <property type="evidence" value="ECO:0007669"/>
    <property type="project" value="UniProtKB-EC"/>
</dbReference>
<dbReference type="RefSeq" id="WP_148781000.1">
    <property type="nucleotide sequence ID" value="NZ_VNHU01000001.1"/>
</dbReference>
<dbReference type="PROSITE" id="PS50109">
    <property type="entry name" value="HIS_KIN"/>
    <property type="match status" value="1"/>
</dbReference>
<dbReference type="Gene3D" id="3.30.450.20">
    <property type="entry name" value="PAS domain"/>
    <property type="match status" value="2"/>
</dbReference>
<keyword evidence="5" id="KW-0418">Kinase</keyword>
<evidence type="ECO:0000256" key="3">
    <source>
        <dbReference type="ARBA" id="ARBA00022553"/>
    </source>
</evidence>
<dbReference type="AlphaFoldDB" id="A0A5S5CE80"/>